<dbReference type="InterPro" id="IPR011047">
    <property type="entry name" value="Quinoprotein_ADH-like_sf"/>
</dbReference>
<dbReference type="PROSITE" id="PS51257">
    <property type="entry name" value="PROKAR_LIPOPROTEIN"/>
    <property type="match status" value="1"/>
</dbReference>
<dbReference type="EMBL" id="MVDE01000013">
    <property type="protein sequence ID" value="PKQ66671.1"/>
    <property type="molecule type" value="Genomic_DNA"/>
</dbReference>
<accession>A0A2N3I8M1</accession>
<protein>
    <recommendedName>
        <fullName evidence="1">Pyrrolo-quinoline quinone repeat domain-containing protein</fullName>
    </recommendedName>
</protein>
<dbReference type="AlphaFoldDB" id="A0A2N3I8M1"/>
<dbReference type="RefSeq" id="WP_101309768.1">
    <property type="nucleotide sequence ID" value="NZ_MVDE01000013.1"/>
</dbReference>
<organism evidence="2 3">
    <name type="scientific">Labilibaculum manganireducens</name>
    <dbReference type="NCBI Taxonomy" id="1940525"/>
    <lineage>
        <taxon>Bacteria</taxon>
        <taxon>Pseudomonadati</taxon>
        <taxon>Bacteroidota</taxon>
        <taxon>Bacteroidia</taxon>
        <taxon>Marinilabiliales</taxon>
        <taxon>Marinifilaceae</taxon>
        <taxon>Labilibaculum</taxon>
    </lineage>
</organism>
<sequence>MKPIYFIILTILLYSCNGQKNTDSNNDSQVSKSNEGAYLYALDFETGKEIWKYKTDEVATGASSDLKSVYFGGGNSFYSVQKDNGELQWKVELDSRIGCTPISDSAYVYFFSENGIIYSYEKKTHKEVWSINTESSIINFSIGENSIYAPYKSKYLISINKETGIINWQFNSIKSPINKALEYQNKVIFSSDNNMMYCLNKNNGELLWEWDAKKTSPASPVLYDNKIYLGHLANHIFCINPDIGSIDWKYQTTGSVLSNPTIENSILYFGANNKTFIALSLKTDEIIWEYKTDYWIMSEAKIVDNRIYFGGAGGNIYCLNKTSGDLIWKYQTNGPLDITNPILIDGKVLYSGSKDGFKVMMEGNEYDMRTIYSN</sequence>
<evidence type="ECO:0000313" key="3">
    <source>
        <dbReference type="Proteomes" id="UP000233618"/>
    </source>
</evidence>
<dbReference type="PANTHER" id="PTHR34512">
    <property type="entry name" value="CELL SURFACE PROTEIN"/>
    <property type="match status" value="1"/>
</dbReference>
<comment type="caution">
    <text evidence="2">The sequence shown here is derived from an EMBL/GenBank/DDBJ whole genome shotgun (WGS) entry which is preliminary data.</text>
</comment>
<evidence type="ECO:0000313" key="2">
    <source>
        <dbReference type="EMBL" id="PKQ66671.1"/>
    </source>
</evidence>
<dbReference type="Pfam" id="PF13360">
    <property type="entry name" value="PQQ_2"/>
    <property type="match status" value="2"/>
</dbReference>
<feature type="domain" description="Pyrrolo-quinoline quinone repeat" evidence="1">
    <location>
        <begin position="197"/>
        <end position="345"/>
    </location>
</feature>
<dbReference type="InterPro" id="IPR015943">
    <property type="entry name" value="WD40/YVTN_repeat-like_dom_sf"/>
</dbReference>
<dbReference type="Gene3D" id="2.130.10.10">
    <property type="entry name" value="YVTN repeat-like/Quinoprotein amine dehydrogenase"/>
    <property type="match status" value="2"/>
</dbReference>
<feature type="domain" description="Pyrrolo-quinoline quinone repeat" evidence="1">
    <location>
        <begin position="38"/>
        <end position="172"/>
    </location>
</feature>
<evidence type="ECO:0000259" key="1">
    <source>
        <dbReference type="Pfam" id="PF13360"/>
    </source>
</evidence>
<dbReference type="Proteomes" id="UP000233618">
    <property type="component" value="Unassembled WGS sequence"/>
</dbReference>
<reference evidence="2 3" key="1">
    <citation type="journal article" date="2017" name="Front. Microbiol.">
        <title>Labilibaculum manganireducens gen. nov., sp. nov. and Labilibaculum filiforme sp. nov., Novel Bacteroidetes Isolated from Subsurface Sediments of the Baltic Sea.</title>
        <authorList>
            <person name="Vandieken V."/>
            <person name="Marshall I.P."/>
            <person name="Niemann H."/>
            <person name="Engelen B."/>
            <person name="Cypionka H."/>
        </authorList>
    </citation>
    <scope>NUCLEOTIDE SEQUENCE [LARGE SCALE GENOMIC DNA]</scope>
    <source>
        <strain evidence="2 3">59.10-2M</strain>
    </source>
</reference>
<dbReference type="Gene3D" id="2.40.10.480">
    <property type="match status" value="1"/>
</dbReference>
<proteinExistence type="predicted"/>
<dbReference type="InterPro" id="IPR018391">
    <property type="entry name" value="PQQ_b-propeller_rpt"/>
</dbReference>
<dbReference type="PANTHER" id="PTHR34512:SF30">
    <property type="entry name" value="OUTER MEMBRANE PROTEIN ASSEMBLY FACTOR BAMB"/>
    <property type="match status" value="1"/>
</dbReference>
<dbReference type="InterPro" id="IPR002372">
    <property type="entry name" value="PQQ_rpt_dom"/>
</dbReference>
<dbReference type="SMART" id="SM00564">
    <property type="entry name" value="PQQ"/>
    <property type="match status" value="8"/>
</dbReference>
<dbReference type="SUPFAM" id="SSF50998">
    <property type="entry name" value="Quinoprotein alcohol dehydrogenase-like"/>
    <property type="match status" value="2"/>
</dbReference>
<gene>
    <name evidence="2" type="ORF">BZG01_10365</name>
</gene>
<keyword evidence="3" id="KW-1185">Reference proteome</keyword>
<name>A0A2N3I8M1_9BACT</name>